<accession>A0AAD8AF36</accession>
<evidence type="ECO:0000256" key="1">
    <source>
        <dbReference type="RuleBase" id="RU367079"/>
    </source>
</evidence>
<comment type="caution">
    <text evidence="3">The sequence shown here is derived from an EMBL/GenBank/DDBJ whole genome shotgun (WGS) entry which is preliminary data.</text>
</comment>
<comment type="function">
    <text evidence="1">Component of the exocyst complex involved in the docking of exocytic vesicles with fusion sites on the plasma membrane.</text>
</comment>
<evidence type="ECO:0000313" key="3">
    <source>
        <dbReference type="EMBL" id="KAJ9597948.1"/>
    </source>
</evidence>
<dbReference type="GO" id="GO:0032584">
    <property type="term" value="C:growth cone membrane"/>
    <property type="evidence" value="ECO:0007669"/>
    <property type="project" value="TreeGrafter"/>
</dbReference>
<dbReference type="GO" id="GO:0045202">
    <property type="term" value="C:synapse"/>
    <property type="evidence" value="ECO:0007669"/>
    <property type="project" value="TreeGrafter"/>
</dbReference>
<dbReference type="GO" id="GO:0015031">
    <property type="term" value="P:protein transport"/>
    <property type="evidence" value="ECO:0007669"/>
    <property type="project" value="UniProtKB-KW"/>
</dbReference>
<dbReference type="GO" id="GO:0000145">
    <property type="term" value="C:exocyst"/>
    <property type="evidence" value="ECO:0007669"/>
    <property type="project" value="UniProtKB-UniRule"/>
</dbReference>
<dbReference type="GO" id="GO:0090522">
    <property type="term" value="P:vesicle tethering involved in exocytosis"/>
    <property type="evidence" value="ECO:0007669"/>
    <property type="project" value="UniProtKB-UniRule"/>
</dbReference>
<dbReference type="GO" id="GO:0006893">
    <property type="term" value="P:Golgi to plasma membrane transport"/>
    <property type="evidence" value="ECO:0007669"/>
    <property type="project" value="TreeGrafter"/>
</dbReference>
<keyword evidence="4" id="KW-1185">Reference proteome</keyword>
<keyword evidence="1" id="KW-0653">Protein transport</keyword>
<keyword evidence="1" id="KW-0813">Transport</keyword>
<sequence>MQALPVYAEHFLTIICNILRNFRETCQAAYRGIVQPDSEDKRICSAAWLKDEDISRFIKSLPNWTDLQAQKVTYQRRRPLRREETTEEESPEDIRQRNGEKQKYWLAI</sequence>
<gene>
    <name evidence="3" type="ORF">L9F63_011187</name>
</gene>
<dbReference type="Proteomes" id="UP001233999">
    <property type="component" value="Unassembled WGS sequence"/>
</dbReference>
<dbReference type="EMBL" id="JASPKZ010001575">
    <property type="protein sequence ID" value="KAJ9597948.1"/>
    <property type="molecule type" value="Genomic_DNA"/>
</dbReference>
<dbReference type="GO" id="GO:0007268">
    <property type="term" value="P:chemical synaptic transmission"/>
    <property type="evidence" value="ECO:0007669"/>
    <property type="project" value="TreeGrafter"/>
</dbReference>
<reference evidence="3" key="2">
    <citation type="submission" date="2023-05" db="EMBL/GenBank/DDBJ databases">
        <authorList>
            <person name="Fouks B."/>
        </authorList>
    </citation>
    <scope>NUCLEOTIDE SEQUENCE</scope>
    <source>
        <strain evidence="3">Stay&amp;Tobe</strain>
        <tissue evidence="3">Testes</tissue>
    </source>
</reference>
<evidence type="ECO:0000313" key="4">
    <source>
        <dbReference type="Proteomes" id="UP001233999"/>
    </source>
</evidence>
<dbReference type="GO" id="GO:0006612">
    <property type="term" value="P:protein targeting to membrane"/>
    <property type="evidence" value="ECO:0007669"/>
    <property type="project" value="UniProtKB-UniRule"/>
</dbReference>
<proteinExistence type="inferred from homology"/>
<evidence type="ECO:0000256" key="2">
    <source>
        <dbReference type="SAM" id="MobiDB-lite"/>
    </source>
</evidence>
<organism evidence="3 4">
    <name type="scientific">Diploptera punctata</name>
    <name type="common">Pacific beetle cockroach</name>
    <dbReference type="NCBI Taxonomy" id="6984"/>
    <lineage>
        <taxon>Eukaryota</taxon>
        <taxon>Metazoa</taxon>
        <taxon>Ecdysozoa</taxon>
        <taxon>Arthropoda</taxon>
        <taxon>Hexapoda</taxon>
        <taxon>Insecta</taxon>
        <taxon>Pterygota</taxon>
        <taxon>Neoptera</taxon>
        <taxon>Polyneoptera</taxon>
        <taxon>Dictyoptera</taxon>
        <taxon>Blattodea</taxon>
        <taxon>Blaberoidea</taxon>
        <taxon>Blaberidae</taxon>
        <taxon>Diplopterinae</taxon>
        <taxon>Diploptera</taxon>
    </lineage>
</organism>
<dbReference type="PANTHER" id="PTHR14146:SF0">
    <property type="entry name" value="EXOCYST COMPLEX COMPONENT 4"/>
    <property type="match status" value="1"/>
</dbReference>
<feature type="region of interest" description="Disordered" evidence="2">
    <location>
        <begin position="75"/>
        <end position="108"/>
    </location>
</feature>
<dbReference type="PANTHER" id="PTHR14146">
    <property type="entry name" value="EXOCYST COMPLEX COMPONENT 4"/>
    <property type="match status" value="1"/>
</dbReference>
<name>A0AAD8AF36_DIPPU</name>
<dbReference type="InterPro" id="IPR039682">
    <property type="entry name" value="Sec8/EXOC4"/>
</dbReference>
<dbReference type="AlphaFoldDB" id="A0AAD8AF36"/>
<keyword evidence="1" id="KW-0268">Exocytosis</keyword>
<comment type="similarity">
    <text evidence="1">Belongs to the SEC8 family.</text>
</comment>
<protein>
    <recommendedName>
        <fullName evidence="1">Exocyst complex component Sec8</fullName>
    </recommendedName>
</protein>
<feature type="compositionally biased region" description="Basic and acidic residues" evidence="2">
    <location>
        <begin position="92"/>
        <end position="108"/>
    </location>
</feature>
<reference evidence="3" key="1">
    <citation type="journal article" date="2023" name="IScience">
        <title>Live-bearing cockroach genome reveals convergent evolutionary mechanisms linked to viviparity in insects and beyond.</title>
        <authorList>
            <person name="Fouks B."/>
            <person name="Harrison M.C."/>
            <person name="Mikhailova A.A."/>
            <person name="Marchal E."/>
            <person name="English S."/>
            <person name="Carruthers M."/>
            <person name="Jennings E.C."/>
            <person name="Chiamaka E.L."/>
            <person name="Frigard R.A."/>
            <person name="Pippel M."/>
            <person name="Attardo G.M."/>
            <person name="Benoit J.B."/>
            <person name="Bornberg-Bauer E."/>
            <person name="Tobe S.S."/>
        </authorList>
    </citation>
    <scope>NUCLEOTIDE SEQUENCE</scope>
    <source>
        <strain evidence="3">Stay&amp;Tobe</strain>
    </source>
</reference>